<name>A0ACC1YZA6_MELAZ</name>
<evidence type="ECO:0000313" key="1">
    <source>
        <dbReference type="EMBL" id="KAJ4728552.1"/>
    </source>
</evidence>
<reference evidence="1 2" key="1">
    <citation type="journal article" date="2023" name="Science">
        <title>Complex scaffold remodeling in plant triterpene biosynthesis.</title>
        <authorList>
            <person name="De La Pena R."/>
            <person name="Hodgson H."/>
            <person name="Liu J.C."/>
            <person name="Stephenson M.J."/>
            <person name="Martin A.C."/>
            <person name="Owen C."/>
            <person name="Harkess A."/>
            <person name="Leebens-Mack J."/>
            <person name="Jimenez L.E."/>
            <person name="Osbourn A."/>
            <person name="Sattely E.S."/>
        </authorList>
    </citation>
    <scope>NUCLEOTIDE SEQUENCE [LARGE SCALE GENOMIC DNA]</scope>
    <source>
        <strain evidence="2">cv. JPN11</strain>
        <tissue evidence="1">Leaf</tissue>
    </source>
</reference>
<keyword evidence="1" id="KW-0547">Nucleotide-binding</keyword>
<dbReference type="EMBL" id="CM051394">
    <property type="protein sequence ID" value="KAJ4728552.1"/>
    <property type="molecule type" value="Genomic_DNA"/>
</dbReference>
<keyword evidence="2" id="KW-1185">Reference proteome</keyword>
<organism evidence="1 2">
    <name type="scientific">Melia azedarach</name>
    <name type="common">Chinaberry tree</name>
    <dbReference type="NCBI Taxonomy" id="155640"/>
    <lineage>
        <taxon>Eukaryota</taxon>
        <taxon>Viridiplantae</taxon>
        <taxon>Streptophyta</taxon>
        <taxon>Embryophyta</taxon>
        <taxon>Tracheophyta</taxon>
        <taxon>Spermatophyta</taxon>
        <taxon>Magnoliopsida</taxon>
        <taxon>eudicotyledons</taxon>
        <taxon>Gunneridae</taxon>
        <taxon>Pentapetalae</taxon>
        <taxon>rosids</taxon>
        <taxon>malvids</taxon>
        <taxon>Sapindales</taxon>
        <taxon>Meliaceae</taxon>
        <taxon>Melia</taxon>
    </lineage>
</organism>
<evidence type="ECO:0000313" key="2">
    <source>
        <dbReference type="Proteomes" id="UP001164539"/>
    </source>
</evidence>
<accession>A0ACC1YZA6</accession>
<keyword evidence="1" id="KW-0067">ATP-binding</keyword>
<comment type="caution">
    <text evidence="1">The sequence shown here is derived from an EMBL/GenBank/DDBJ whole genome shotgun (WGS) entry which is preliminary data.</text>
</comment>
<keyword evidence="1" id="KW-0378">Hydrolase</keyword>
<protein>
    <submittedName>
        <fullName evidence="1">Dead box ATP-dependent RNA helicase</fullName>
    </submittedName>
</protein>
<dbReference type="Proteomes" id="UP001164539">
    <property type="component" value="Chromosome 1"/>
</dbReference>
<proteinExistence type="predicted"/>
<keyword evidence="1" id="KW-0347">Helicase</keyword>
<sequence length="572" mass="63727">MGGKLKDTTLLSEPGNEQQEIKGKKKNKDKKNKHRETETETEVQNELNPKRKLEATETEGKKKKKKKCENGTYEENPEGIAGKNEAEQSTDGHKKKKNKKHKEENENGKVAETHEGNQESKSEDDTQSYGKEGDGKVVTTGKNVEEAKYKPLKSFTESKLPDNVLECCKNFKNPSPIQSHAWPFLLDGRDFIGIAKTGSGKTLAFGVPAMMHVLSKRKGKTAKRANPLCLVLSPTRELADQIYDVLNDAGQSCGVSSVCVYGGTSKQPQISALKSGVDIVIATPGRLIDLIEMNVCHLMEVSFVVLDEADRMLDMGFEEPVRLILSKISSTRQMVMFSATWPVEVHKLAQEYMDPNPVKVVVGSEDLAANHDVMQIVEVLDDRARDQRLNALLEKYHKSQRNRVLVFALYQLEADRLENMLRKSGWKVVAIHGKKAQHDRTKALSLFKQGTCPLMVATDVAARGLDIPDVEVVINYSFPLTTEDYVHRIGRTGRAGKKGVSHTFFTHHNKALAGELVNVLREAGQVVPEALLKFGTHVKKKESKLYGAHFREISADAPKAKKITFNNSDDED</sequence>
<gene>
    <name evidence="1" type="ORF">OWV82_001463</name>
</gene>